<dbReference type="InterPro" id="IPR023765">
    <property type="entry name" value="SBP_5_CS"/>
</dbReference>
<feature type="domain" description="Solute-binding protein family 5" evidence="4">
    <location>
        <begin position="104"/>
        <end position="152"/>
    </location>
</feature>
<evidence type="ECO:0000313" key="5">
    <source>
        <dbReference type="EMBL" id="EQD47382.1"/>
    </source>
</evidence>
<evidence type="ECO:0000256" key="3">
    <source>
        <dbReference type="ARBA" id="ARBA00022729"/>
    </source>
</evidence>
<evidence type="ECO:0000259" key="4">
    <source>
        <dbReference type="Pfam" id="PF00496"/>
    </source>
</evidence>
<comment type="caution">
    <text evidence="5">The sequence shown here is derived from an EMBL/GenBank/DDBJ whole genome shotgun (WGS) entry which is preliminary data.</text>
</comment>
<dbReference type="Gene3D" id="3.40.190.10">
    <property type="entry name" value="Periplasmic binding protein-like II"/>
    <property type="match status" value="1"/>
</dbReference>
<keyword evidence="3" id="KW-0732">Signal</keyword>
<dbReference type="AlphaFoldDB" id="T0ZS67"/>
<dbReference type="SUPFAM" id="SSF53850">
    <property type="entry name" value="Periplasmic binding protein-like II"/>
    <property type="match status" value="1"/>
</dbReference>
<dbReference type="GO" id="GO:1904680">
    <property type="term" value="F:peptide transmembrane transporter activity"/>
    <property type="evidence" value="ECO:0007669"/>
    <property type="project" value="TreeGrafter"/>
</dbReference>
<evidence type="ECO:0000256" key="2">
    <source>
        <dbReference type="ARBA" id="ARBA00022448"/>
    </source>
</evidence>
<protein>
    <submittedName>
        <fullName evidence="5">Bacterial extracellular solute-binding protein, family 5</fullName>
    </submittedName>
</protein>
<dbReference type="Pfam" id="PF00496">
    <property type="entry name" value="SBP_bac_5"/>
    <property type="match status" value="1"/>
</dbReference>
<dbReference type="EMBL" id="AUZX01010525">
    <property type="protein sequence ID" value="EQD47382.1"/>
    <property type="molecule type" value="Genomic_DNA"/>
</dbReference>
<proteinExistence type="inferred from homology"/>
<sequence length="152" mass="16196">MFLTSGNWYAYSQAKDTQRGDLMKHWRGTKIATVLATVSGMAAALTGGGVLGVPPSGASTKTFVIADTSSVQKIDPDIVTNFLDFEALGLIYQPLVQMSPQLVIKPDLATSWAWTNNGLVLTLHLRRGVKFDSGVPFTSADAVASLKRAVAP</sequence>
<organism evidence="5">
    <name type="scientific">mine drainage metagenome</name>
    <dbReference type="NCBI Taxonomy" id="410659"/>
    <lineage>
        <taxon>unclassified sequences</taxon>
        <taxon>metagenomes</taxon>
        <taxon>ecological metagenomes</taxon>
    </lineage>
</organism>
<dbReference type="PROSITE" id="PS01040">
    <property type="entry name" value="SBP_BACTERIAL_5"/>
    <property type="match status" value="1"/>
</dbReference>
<accession>T0ZS67</accession>
<comment type="similarity">
    <text evidence="1">Belongs to the bacterial solute-binding protein 5 family.</text>
</comment>
<dbReference type="PANTHER" id="PTHR30290:SF9">
    <property type="entry name" value="OLIGOPEPTIDE-BINDING PROTEIN APPA"/>
    <property type="match status" value="1"/>
</dbReference>
<evidence type="ECO:0000256" key="1">
    <source>
        <dbReference type="ARBA" id="ARBA00005695"/>
    </source>
</evidence>
<gene>
    <name evidence="5" type="ORF">B1A_14339</name>
</gene>
<keyword evidence="2" id="KW-0813">Transport</keyword>
<reference evidence="5" key="1">
    <citation type="submission" date="2013-08" db="EMBL/GenBank/DDBJ databases">
        <authorList>
            <person name="Mendez C."/>
            <person name="Richter M."/>
            <person name="Ferrer M."/>
            <person name="Sanchez J."/>
        </authorList>
    </citation>
    <scope>NUCLEOTIDE SEQUENCE</scope>
</reference>
<name>T0ZS67_9ZZZZ</name>
<dbReference type="PANTHER" id="PTHR30290">
    <property type="entry name" value="PERIPLASMIC BINDING COMPONENT OF ABC TRANSPORTER"/>
    <property type="match status" value="1"/>
</dbReference>
<reference evidence="5" key="2">
    <citation type="journal article" date="2014" name="ISME J.">
        <title>Microbial stratification in low pH oxic and suboxic macroscopic growths along an acid mine drainage.</title>
        <authorList>
            <person name="Mendez-Garcia C."/>
            <person name="Mesa V."/>
            <person name="Sprenger R.R."/>
            <person name="Richter M."/>
            <person name="Diez M.S."/>
            <person name="Solano J."/>
            <person name="Bargiela R."/>
            <person name="Golyshina O.V."/>
            <person name="Manteca A."/>
            <person name="Ramos J.L."/>
            <person name="Gallego J.R."/>
            <person name="Llorente I."/>
            <person name="Martins Dos Santos V.A."/>
            <person name="Jensen O.N."/>
            <person name="Pelaez A.I."/>
            <person name="Sanchez J."/>
            <person name="Ferrer M."/>
        </authorList>
    </citation>
    <scope>NUCLEOTIDE SEQUENCE</scope>
</reference>
<dbReference type="GO" id="GO:0015833">
    <property type="term" value="P:peptide transport"/>
    <property type="evidence" value="ECO:0007669"/>
    <property type="project" value="TreeGrafter"/>
</dbReference>
<feature type="non-terminal residue" evidence="5">
    <location>
        <position position="152"/>
    </location>
</feature>
<dbReference type="InterPro" id="IPR039424">
    <property type="entry name" value="SBP_5"/>
</dbReference>
<dbReference type="InterPro" id="IPR000914">
    <property type="entry name" value="SBP_5_dom"/>
</dbReference>